<dbReference type="AlphaFoldDB" id="A0A2U2M276"/>
<gene>
    <name evidence="1" type="ORF">DB362_08955</name>
</gene>
<dbReference type="EMBL" id="QFAS01000010">
    <property type="protein sequence ID" value="PWG50962.1"/>
    <property type="molecule type" value="Genomic_DNA"/>
</dbReference>
<evidence type="ECO:0000313" key="1">
    <source>
        <dbReference type="EMBL" id="PWG50962.1"/>
    </source>
</evidence>
<accession>A0A2U2M276</accession>
<proteinExistence type="predicted"/>
<comment type="caution">
    <text evidence="1">The sequence shown here is derived from an EMBL/GenBank/DDBJ whole genome shotgun (WGS) entry which is preliminary data.</text>
</comment>
<protein>
    <submittedName>
        <fullName evidence="1">Uncharacterized protein</fullName>
    </submittedName>
</protein>
<dbReference type="Proteomes" id="UP000245607">
    <property type="component" value="Unassembled WGS sequence"/>
</dbReference>
<dbReference type="RefSeq" id="WP_109242263.1">
    <property type="nucleotide sequence ID" value="NZ_JACBJR010000116.1"/>
</dbReference>
<evidence type="ECO:0000313" key="2">
    <source>
        <dbReference type="Proteomes" id="UP000245607"/>
    </source>
</evidence>
<sequence length="131" mass="14734">MYEVNSENIQFFELKINGIENGIENSIENSIEIGDCEMQITSTCNEIRGVLTIDDNDASYNDLHLSENKTVRLCGLVCISYIPKDVDKYIKIKNVTNLDGKKYGDIEIKCSIDGIEKVKDALEINVVLLVL</sequence>
<organism evidence="1 2">
    <name type="scientific">Ligilactobacillus salivarius</name>
    <dbReference type="NCBI Taxonomy" id="1624"/>
    <lineage>
        <taxon>Bacteria</taxon>
        <taxon>Bacillati</taxon>
        <taxon>Bacillota</taxon>
        <taxon>Bacilli</taxon>
        <taxon>Lactobacillales</taxon>
        <taxon>Lactobacillaceae</taxon>
        <taxon>Ligilactobacillus</taxon>
    </lineage>
</organism>
<reference evidence="1 2" key="1">
    <citation type="submission" date="2018-05" db="EMBL/GenBank/DDBJ databases">
        <title>Lactobacillus salivarius genome sequencing and assembly.</title>
        <authorList>
            <person name="Audisio C."/>
            <person name="Albarracin L."/>
            <person name="Torres M.J."/>
            <person name="Hebert E.M."/>
            <person name="Saavedra L."/>
        </authorList>
    </citation>
    <scope>NUCLEOTIDE SEQUENCE [LARGE SCALE GENOMIC DNA]</scope>
    <source>
        <strain evidence="1 2">A3iob</strain>
    </source>
</reference>
<name>A0A2U2M276_9LACO</name>